<organism evidence="2 3">
    <name type="scientific">Parascaris univalens</name>
    <name type="common">Nematode worm</name>
    <dbReference type="NCBI Taxonomy" id="6257"/>
    <lineage>
        <taxon>Eukaryota</taxon>
        <taxon>Metazoa</taxon>
        <taxon>Ecdysozoa</taxon>
        <taxon>Nematoda</taxon>
        <taxon>Chromadorea</taxon>
        <taxon>Rhabditida</taxon>
        <taxon>Spirurina</taxon>
        <taxon>Ascaridomorpha</taxon>
        <taxon>Ascaridoidea</taxon>
        <taxon>Ascarididae</taxon>
        <taxon>Parascaris</taxon>
    </lineage>
</organism>
<name>A0A915CAD1_PARUN</name>
<feature type="transmembrane region" description="Helical" evidence="1">
    <location>
        <begin position="224"/>
        <end position="244"/>
    </location>
</feature>
<keyword evidence="2" id="KW-1185">Reference proteome</keyword>
<evidence type="ECO:0000313" key="3">
    <source>
        <dbReference type="WBParaSite" id="PgR109_g022_t01"/>
    </source>
</evidence>
<sequence>MVAGLVPMPPPRSDTQCRATWRESLAALLCMVLCVTVLISVCCLGVYLYKDKPVYEELVDYLDKTIAISKINYNHQLGIYELSDKELSALADQRTYKTLLWSFFFADLGCYIFLIIAILIYLTVDISRGKAFIIFWVLFSLAFIYCITEIHIFSFLMFPYSSLLPNVTEKLLNHAIPYNPGGLSQMEQRLGCSFDLNLYAAQRRRQNPLNTCDPQISSSFISRGLLWVLMVSRLIPIILFVMLISHKFAISSTIASLTERLKPLLNDSDSKKRYIKKKDYRKNNYKVDISNTKTTVIGAPPAPGTRSNVSTPLPAIVTSPGAIDHSISYNNAAYFATSGIATAPGMNSSRSSEISRSDAIDLYKPTMHTSSSIMSEV</sequence>
<protein>
    <submittedName>
        <fullName evidence="3">Uncharacterized protein</fullName>
    </submittedName>
</protein>
<dbReference type="AlphaFoldDB" id="A0A915CAD1"/>
<proteinExistence type="predicted"/>
<evidence type="ECO:0000256" key="1">
    <source>
        <dbReference type="SAM" id="Phobius"/>
    </source>
</evidence>
<keyword evidence="1" id="KW-0472">Membrane</keyword>
<reference evidence="3" key="1">
    <citation type="submission" date="2022-11" db="UniProtKB">
        <authorList>
            <consortium name="WormBaseParasite"/>
        </authorList>
    </citation>
    <scope>IDENTIFICATION</scope>
</reference>
<keyword evidence="1" id="KW-0812">Transmembrane</keyword>
<keyword evidence="1" id="KW-1133">Transmembrane helix</keyword>
<accession>A0A915CAD1</accession>
<feature type="transmembrane region" description="Helical" evidence="1">
    <location>
        <begin position="134"/>
        <end position="158"/>
    </location>
</feature>
<feature type="transmembrane region" description="Helical" evidence="1">
    <location>
        <begin position="25"/>
        <end position="49"/>
    </location>
</feature>
<dbReference type="Proteomes" id="UP000887569">
    <property type="component" value="Unplaced"/>
</dbReference>
<dbReference type="WBParaSite" id="PgR109_g022_t01">
    <property type="protein sequence ID" value="PgR109_g022_t01"/>
    <property type="gene ID" value="PgR109_g022"/>
</dbReference>
<feature type="transmembrane region" description="Helical" evidence="1">
    <location>
        <begin position="99"/>
        <end position="122"/>
    </location>
</feature>
<evidence type="ECO:0000313" key="2">
    <source>
        <dbReference type="Proteomes" id="UP000887569"/>
    </source>
</evidence>